<dbReference type="EMBL" id="CP001342">
    <property type="protein sequence ID" value="ACL42086.1"/>
    <property type="molecule type" value="Genomic_DNA"/>
</dbReference>
<keyword evidence="2" id="KW-1185">Reference proteome</keyword>
<protein>
    <submittedName>
        <fullName evidence="1">Uncharacterized protein</fullName>
    </submittedName>
</protein>
<proteinExistence type="predicted"/>
<evidence type="ECO:0000313" key="1">
    <source>
        <dbReference type="EMBL" id="ACL42086.1"/>
    </source>
</evidence>
<organism evidence="1 2">
    <name type="scientific">Pseudarthrobacter chlorophenolicus (strain ATCC 700700 / DSM 12829 / CIP 107037 / JCM 12360 / KCTC 9906 / NCIMB 13794 / A6)</name>
    <name type="common">Arthrobacter chlorophenolicus</name>
    <dbReference type="NCBI Taxonomy" id="452863"/>
    <lineage>
        <taxon>Bacteria</taxon>
        <taxon>Bacillati</taxon>
        <taxon>Actinomycetota</taxon>
        <taxon>Actinomycetes</taxon>
        <taxon>Micrococcales</taxon>
        <taxon>Micrococcaceae</taxon>
        <taxon>Pseudarthrobacter</taxon>
    </lineage>
</organism>
<dbReference type="AlphaFoldDB" id="B8HI39"/>
<geneLocation type="plasmid" evidence="1 2">
    <name>pACHL01</name>
</geneLocation>
<gene>
    <name evidence="1" type="ordered locus">Achl_4135</name>
</gene>
<name>B8HI39_PSECP</name>
<accession>B8HI39</accession>
<reference evidence="1" key="1">
    <citation type="submission" date="2009-01" db="EMBL/GenBank/DDBJ databases">
        <title>Complete sequence of plasmid1 of Arthrobacter chlorophenolicus A6.</title>
        <authorList>
            <consortium name="US DOE Joint Genome Institute"/>
            <person name="Lucas S."/>
            <person name="Copeland A."/>
            <person name="Lapidus A."/>
            <person name="Glavina del Rio T."/>
            <person name="Tice H."/>
            <person name="Bruce D."/>
            <person name="Goodwin L."/>
            <person name="Pitluck S."/>
            <person name="Goltsman E."/>
            <person name="Clum A."/>
            <person name="Larimer F."/>
            <person name="Land M."/>
            <person name="Hauser L."/>
            <person name="Kyrpides N."/>
            <person name="Mikhailova N."/>
            <person name="Jansson J."/>
            <person name="Richardson P."/>
        </authorList>
    </citation>
    <scope>NUCLEOTIDE SEQUENCE [LARGE SCALE GENOMIC DNA]</scope>
    <source>
        <strain evidence="1">A6</strain>
        <plasmid evidence="1">pACHL01</plasmid>
    </source>
</reference>
<dbReference type="HOGENOM" id="CLU_1092583_0_0_11"/>
<sequence length="254" mass="28107">MDYCEVCGQQAAFRCVDCSAYRCKPGTSITHPVTHPTDSHLTVNIHGEFDVVLAPHLGFIGNLPVGFTGSRCEHCLRQKGLELSGRLKVQGMNGAPSFMIAGRLIALFRIQFEGNHWYPSMAGWRSGFQTPADLLRAVAQHRASGQPWRPAWIRGGEKDVQVLDVPHQVGNWDDGYTNVPWGVDGPLAVTEDGRAVKPAKRPAFSFAPQNTWFYEPISARLLDESALTGEQEYSLLQYVSQLDQSNRPTQLVTA</sequence>
<evidence type="ECO:0000313" key="2">
    <source>
        <dbReference type="Proteomes" id="UP000002505"/>
    </source>
</evidence>
<dbReference type="Proteomes" id="UP000002505">
    <property type="component" value="Plasmid pACHL01"/>
</dbReference>
<dbReference type="KEGG" id="ach:Achl_4135"/>
<dbReference type="CDD" id="cd19757">
    <property type="entry name" value="Bbox1"/>
    <property type="match status" value="1"/>
</dbReference>
<keyword evidence="1" id="KW-0614">Plasmid</keyword>